<accession>A0AA88XKA3</accession>
<proteinExistence type="predicted"/>
<dbReference type="Proteomes" id="UP001186944">
    <property type="component" value="Unassembled WGS sequence"/>
</dbReference>
<gene>
    <name evidence="1" type="ORF">FSP39_015866</name>
</gene>
<dbReference type="GO" id="GO:0006355">
    <property type="term" value="P:regulation of DNA-templated transcription"/>
    <property type="evidence" value="ECO:0007669"/>
    <property type="project" value="InterPro"/>
</dbReference>
<evidence type="ECO:0000313" key="1">
    <source>
        <dbReference type="EMBL" id="KAK3082482.1"/>
    </source>
</evidence>
<sequence length="180" mass="20347">MDILDTETYCEELGDDKIIRVMKSVDSFSVDIRQLLPNGEICLTKGQTLTPSRWRILNDNIQEIDDAVKELREGKRVRKMIHLGGNVRLSVQSPYKCVNIRQFVYGENAYNKGTLIATSFGLSLKLAQWEGLKYHLASVNANLPVDVQSIVPCYMSPDHSNQMGFFECRECNPSGNLDSD</sequence>
<dbReference type="InterPro" id="IPR009044">
    <property type="entry name" value="ssDNA-bd_transcriptional_reg"/>
</dbReference>
<organism evidence="1 2">
    <name type="scientific">Pinctada imbricata</name>
    <name type="common">Atlantic pearl-oyster</name>
    <name type="synonym">Pinctada martensii</name>
    <dbReference type="NCBI Taxonomy" id="66713"/>
    <lineage>
        <taxon>Eukaryota</taxon>
        <taxon>Metazoa</taxon>
        <taxon>Spiralia</taxon>
        <taxon>Lophotrochozoa</taxon>
        <taxon>Mollusca</taxon>
        <taxon>Bivalvia</taxon>
        <taxon>Autobranchia</taxon>
        <taxon>Pteriomorphia</taxon>
        <taxon>Pterioida</taxon>
        <taxon>Pterioidea</taxon>
        <taxon>Pteriidae</taxon>
        <taxon>Pinctada</taxon>
    </lineage>
</organism>
<dbReference type="Gene3D" id="2.30.31.10">
    <property type="entry name" value="Transcriptional Coactivator Pc4, Chain A"/>
    <property type="match status" value="2"/>
</dbReference>
<dbReference type="EMBL" id="VSWD01000371">
    <property type="protein sequence ID" value="KAK3082482.1"/>
    <property type="molecule type" value="Genomic_DNA"/>
</dbReference>
<dbReference type="AlphaFoldDB" id="A0AA88XKA3"/>
<dbReference type="GO" id="GO:0003677">
    <property type="term" value="F:DNA binding"/>
    <property type="evidence" value="ECO:0007669"/>
    <property type="project" value="InterPro"/>
</dbReference>
<protein>
    <submittedName>
        <fullName evidence="1">Uncharacterized protein</fullName>
    </submittedName>
</protein>
<reference evidence="1" key="1">
    <citation type="submission" date="2019-08" db="EMBL/GenBank/DDBJ databases">
        <title>The improved chromosome-level genome for the pearl oyster Pinctada fucata martensii using PacBio sequencing and Hi-C.</title>
        <authorList>
            <person name="Zheng Z."/>
        </authorList>
    </citation>
    <scope>NUCLEOTIDE SEQUENCE</scope>
    <source>
        <strain evidence="1">ZZ-2019</strain>
        <tissue evidence="1">Adductor muscle</tissue>
    </source>
</reference>
<name>A0AA88XKA3_PINIB</name>
<keyword evidence="2" id="KW-1185">Reference proteome</keyword>
<evidence type="ECO:0000313" key="2">
    <source>
        <dbReference type="Proteomes" id="UP001186944"/>
    </source>
</evidence>
<comment type="caution">
    <text evidence="1">The sequence shown here is derived from an EMBL/GenBank/DDBJ whole genome shotgun (WGS) entry which is preliminary data.</text>
</comment>